<evidence type="ECO:0000313" key="4">
    <source>
        <dbReference type="Proteomes" id="UP000830931"/>
    </source>
</evidence>
<dbReference type="Gene3D" id="1.10.443.10">
    <property type="entry name" value="Intergrase catalytic core"/>
    <property type="match status" value="1"/>
</dbReference>
<reference evidence="3 4" key="1">
    <citation type="journal article" date="2022" name="Int. J. Antimicrob. Agents">
        <title>High prevalence of colistin resistance and mcr-9/10 genes in Enterobacter spp. in a tertiary hospital over a decade.</title>
        <authorList>
            <person name="Liao W."/>
            <person name="Cui Y."/>
            <person name="Quan J."/>
            <person name="Zhao D."/>
            <person name="Han X."/>
            <person name="Shi Q."/>
            <person name="Wang Q."/>
            <person name="Jiang Y."/>
            <person name="Du X."/>
            <person name="Li X."/>
            <person name="Yu Y."/>
        </authorList>
    </citation>
    <scope>NUCLEOTIDE SEQUENCE [LARGE SCALE GENOMIC DNA]</scope>
    <source>
        <strain evidence="3 4">11743-yvys</strain>
    </source>
</reference>
<dbReference type="GO" id="GO:0015074">
    <property type="term" value="P:DNA integration"/>
    <property type="evidence" value="ECO:0007669"/>
    <property type="project" value="InterPro"/>
</dbReference>
<geneLocation type="plasmid" evidence="3 4">
    <name>p11743_4</name>
</geneLocation>
<dbReference type="InterPro" id="IPR013762">
    <property type="entry name" value="Integrase-like_cat_sf"/>
</dbReference>
<dbReference type="GO" id="GO:0003677">
    <property type="term" value="F:DNA binding"/>
    <property type="evidence" value="ECO:0007669"/>
    <property type="project" value="InterPro"/>
</dbReference>
<evidence type="ECO:0000256" key="1">
    <source>
        <dbReference type="ARBA" id="ARBA00023172"/>
    </source>
</evidence>
<keyword evidence="1" id="KW-0233">DNA recombination</keyword>
<accession>A0AAE9KKJ8</accession>
<gene>
    <name evidence="3" type="ORF">LCD49_26945</name>
</gene>
<organism evidence="3 4">
    <name type="scientific">Enterobacter kobei</name>
    <dbReference type="NCBI Taxonomy" id="208224"/>
    <lineage>
        <taxon>Bacteria</taxon>
        <taxon>Pseudomonadati</taxon>
        <taxon>Pseudomonadota</taxon>
        <taxon>Gammaproteobacteria</taxon>
        <taxon>Enterobacterales</taxon>
        <taxon>Enterobacteriaceae</taxon>
        <taxon>Enterobacter</taxon>
        <taxon>Enterobacter cloacae complex</taxon>
    </lineage>
</organism>
<keyword evidence="3" id="KW-0614">Plasmid</keyword>
<dbReference type="EMBL" id="CP083866">
    <property type="protein sequence ID" value="UOY35152.1"/>
    <property type="molecule type" value="Genomic_DNA"/>
</dbReference>
<name>A0AAE9KKJ8_9ENTR</name>
<dbReference type="GO" id="GO:0006310">
    <property type="term" value="P:DNA recombination"/>
    <property type="evidence" value="ECO:0007669"/>
    <property type="project" value="UniProtKB-KW"/>
</dbReference>
<dbReference type="RefSeq" id="WP_224331409.1">
    <property type="nucleotide sequence ID" value="NZ_CP083866.1"/>
</dbReference>
<dbReference type="AlphaFoldDB" id="A0AAE9KKJ8"/>
<evidence type="ECO:0000313" key="3">
    <source>
        <dbReference type="EMBL" id="UOY35152.1"/>
    </source>
</evidence>
<dbReference type="Proteomes" id="UP000830931">
    <property type="component" value="Plasmid p11743_4"/>
</dbReference>
<dbReference type="SUPFAM" id="SSF56349">
    <property type="entry name" value="DNA breaking-rejoining enzymes"/>
    <property type="match status" value="1"/>
</dbReference>
<evidence type="ECO:0000256" key="2">
    <source>
        <dbReference type="SAM" id="MobiDB-lite"/>
    </source>
</evidence>
<sequence>MEFKIKKMTVKDSREIKKRFEDCIKLAEEKGLQVGSVLNMEMQDRLKEINLKVKKETAEQYRKLFNYKLSVNAEDIIQHLLECNTRNSFDKTRTAFRFCICEKIQELRNEADRARKQKNFDLMKEKTLEAYKLFFFFERDFLSENRVTWNDISYRKIDSKSKKKTMNSVSSIKAIFEDLKQKPELFDKYSLILAISSLTGCRPAEIQKGVSLEVSPPLLNICISGAKVGEDRGQEKRILKFNIKEFAQNEQFNLIMSKIKQNNKFEYKCSKQEYDSLRQYLYINHPGFSLYTLRHRAASELKKDGFSEEMIAAFLGHRVTRSLENYGYARSGKGGPKVAGVEHSNAIKSNTRRYKSKTTPGGGNPSPTRKRALK</sequence>
<feature type="region of interest" description="Disordered" evidence="2">
    <location>
        <begin position="332"/>
        <end position="374"/>
    </location>
</feature>
<protein>
    <submittedName>
        <fullName evidence="3">Uncharacterized protein</fullName>
    </submittedName>
</protein>
<dbReference type="InterPro" id="IPR011010">
    <property type="entry name" value="DNA_brk_join_enz"/>
</dbReference>
<proteinExistence type="predicted"/>